<evidence type="ECO:0000313" key="1">
    <source>
        <dbReference type="EMBL" id="TKR71891.1"/>
    </source>
</evidence>
<gene>
    <name evidence="1" type="ORF">L596_019423</name>
</gene>
<accession>A0A4U5MQJ8</accession>
<organism evidence="1 2">
    <name type="scientific">Steinernema carpocapsae</name>
    <name type="common">Entomopathogenic nematode</name>
    <dbReference type="NCBI Taxonomy" id="34508"/>
    <lineage>
        <taxon>Eukaryota</taxon>
        <taxon>Metazoa</taxon>
        <taxon>Ecdysozoa</taxon>
        <taxon>Nematoda</taxon>
        <taxon>Chromadorea</taxon>
        <taxon>Rhabditida</taxon>
        <taxon>Tylenchina</taxon>
        <taxon>Panagrolaimomorpha</taxon>
        <taxon>Strongyloidoidea</taxon>
        <taxon>Steinernematidae</taxon>
        <taxon>Steinernema</taxon>
    </lineage>
</organism>
<sequence>MLGGVNCGSIINNASGVKNVVIEELDSCRKVRNFKKQVARSSRNNLSRSRIFYWTLTSIIFKTQHVNGSLYFERSKNGA</sequence>
<comment type="caution">
    <text evidence="1">The sequence shown here is derived from an EMBL/GenBank/DDBJ whole genome shotgun (WGS) entry which is preliminary data.</text>
</comment>
<name>A0A4U5MQJ8_STECR</name>
<keyword evidence="2" id="KW-1185">Reference proteome</keyword>
<dbReference type="Proteomes" id="UP000298663">
    <property type="component" value="Unassembled WGS sequence"/>
</dbReference>
<dbReference type="EMBL" id="AZBU02000006">
    <property type="protein sequence ID" value="TKR71891.1"/>
    <property type="molecule type" value="Genomic_DNA"/>
</dbReference>
<evidence type="ECO:0000313" key="2">
    <source>
        <dbReference type="Proteomes" id="UP000298663"/>
    </source>
</evidence>
<reference evidence="1 2" key="2">
    <citation type="journal article" date="2019" name="G3 (Bethesda)">
        <title>Hybrid Assembly of the Genome of the Entomopathogenic Nematode Steinernema carpocapsae Identifies the X-Chromosome.</title>
        <authorList>
            <person name="Serra L."/>
            <person name="Macchietto M."/>
            <person name="Macias-Munoz A."/>
            <person name="McGill C.J."/>
            <person name="Rodriguez I.M."/>
            <person name="Rodriguez B."/>
            <person name="Murad R."/>
            <person name="Mortazavi A."/>
        </authorList>
    </citation>
    <scope>NUCLEOTIDE SEQUENCE [LARGE SCALE GENOMIC DNA]</scope>
    <source>
        <strain evidence="1 2">ALL</strain>
    </source>
</reference>
<protein>
    <submittedName>
        <fullName evidence="1">Uncharacterized protein</fullName>
    </submittedName>
</protein>
<reference evidence="1 2" key="1">
    <citation type="journal article" date="2015" name="Genome Biol.">
        <title>Comparative genomics of Steinernema reveals deeply conserved gene regulatory networks.</title>
        <authorList>
            <person name="Dillman A.R."/>
            <person name="Macchietto M."/>
            <person name="Porter C.F."/>
            <person name="Rogers A."/>
            <person name="Williams B."/>
            <person name="Antoshechkin I."/>
            <person name="Lee M.M."/>
            <person name="Goodwin Z."/>
            <person name="Lu X."/>
            <person name="Lewis E.E."/>
            <person name="Goodrich-Blair H."/>
            <person name="Stock S.P."/>
            <person name="Adams B.J."/>
            <person name="Sternberg P.W."/>
            <person name="Mortazavi A."/>
        </authorList>
    </citation>
    <scope>NUCLEOTIDE SEQUENCE [LARGE SCALE GENOMIC DNA]</scope>
    <source>
        <strain evidence="1 2">ALL</strain>
    </source>
</reference>
<proteinExistence type="predicted"/>
<dbReference type="AlphaFoldDB" id="A0A4U5MQJ8"/>